<keyword evidence="2" id="KW-0472">Membrane</keyword>
<dbReference type="AlphaFoldDB" id="A0A9W7FYR6"/>
<organism evidence="3 4">
    <name type="scientific">Triparma columacea</name>
    <dbReference type="NCBI Taxonomy" id="722753"/>
    <lineage>
        <taxon>Eukaryota</taxon>
        <taxon>Sar</taxon>
        <taxon>Stramenopiles</taxon>
        <taxon>Ochrophyta</taxon>
        <taxon>Bolidophyceae</taxon>
        <taxon>Parmales</taxon>
        <taxon>Triparmaceae</taxon>
        <taxon>Triparma</taxon>
    </lineage>
</organism>
<feature type="transmembrane region" description="Helical" evidence="2">
    <location>
        <begin position="680"/>
        <end position="699"/>
    </location>
</feature>
<evidence type="ECO:0000256" key="2">
    <source>
        <dbReference type="SAM" id="Phobius"/>
    </source>
</evidence>
<feature type="coiled-coil region" evidence="1">
    <location>
        <begin position="542"/>
        <end position="569"/>
    </location>
</feature>
<feature type="transmembrane region" description="Helical" evidence="2">
    <location>
        <begin position="125"/>
        <end position="145"/>
    </location>
</feature>
<dbReference type="OrthoDB" id="10397011at2759"/>
<keyword evidence="2" id="KW-0812">Transmembrane</keyword>
<protein>
    <submittedName>
        <fullName evidence="3">Uncharacterized protein</fullName>
    </submittedName>
</protein>
<keyword evidence="1" id="KW-0175">Coiled coil</keyword>
<feature type="transmembrane region" description="Helical" evidence="2">
    <location>
        <begin position="620"/>
        <end position="642"/>
    </location>
</feature>
<dbReference type="EMBL" id="BRYA01000566">
    <property type="protein sequence ID" value="GMI23324.1"/>
    <property type="molecule type" value="Genomic_DNA"/>
</dbReference>
<sequence>MCSKSKGKYYLTGSVMTEVTTINDGKAAAAVAAAKKEEEKAQKPQKPQIPLYCFTLIIPTPSTSSSQPPLPSLYTTTNATSDPANLANLAHTQYQSTQFRQYFKLKTHIANTSQQPNSNSRIQNAVAGASGTAAAVAAGIAVTAVSGGLAAVPVLVALGMGAVAGGGAVGFNSVGDKSVHCVVIGGPKKAEVERFRRLLIKARDLNEGRPDRGNVWGATAREEVKLSGLKGLGMKIIMGYLKRVHWRFLPRNVKTVDMRVWCAGGGQWNMATGGWRVERESKLKGGQIMGYKYNELGGARRYKLPTRLNAPDAFVRAMNMGGGEGSITEVVSVAALGSFADVVEVRVKAVTVTFWGSSGITVGPRSFLCVRRWELTEEGAFVLTFEPFGEEHEKEWERWKKESEKDGEEGMKEEFWERQRGRYRVKDSENEEEVKFPSTLHCCTTVSPVKFHHIHRELNINSGTRKQRRKSTTREKPIYDSMVRSTILIQPGGWGLALKSATMVAIFGVDLIGGYGEEVLKGIFEGIVGPPEDYWALEDKNRFNVMQTVEELERELKNTEGKVRDFENGIVKSPKGGDGKAVDGLKKALSRKEELADLLGEAYRYRGKPRHWRSSKRGKAGWMGGEGGGVVSIVMIFCAIYICTRYIVGGMFGLVENHGAETLGSVLDYIMVIQEFRDSIPGDVLFLVVCAIVGCLRIFDLRQRRSEGQGLEVGGLEGGEGVYRKRSVSGASATGAA</sequence>
<name>A0A9W7FYR6_9STRA</name>
<evidence type="ECO:0000313" key="3">
    <source>
        <dbReference type="EMBL" id="GMI23324.1"/>
    </source>
</evidence>
<reference evidence="4" key="1">
    <citation type="journal article" date="2023" name="Commun. Biol.">
        <title>Genome analysis of Parmales, the sister group of diatoms, reveals the evolutionary specialization of diatoms from phago-mixotrophs to photoautotrophs.</title>
        <authorList>
            <person name="Ban H."/>
            <person name="Sato S."/>
            <person name="Yoshikawa S."/>
            <person name="Yamada K."/>
            <person name="Nakamura Y."/>
            <person name="Ichinomiya M."/>
            <person name="Sato N."/>
            <person name="Blanc-Mathieu R."/>
            <person name="Endo H."/>
            <person name="Kuwata A."/>
            <person name="Ogata H."/>
        </authorList>
    </citation>
    <scope>NUCLEOTIDE SEQUENCE [LARGE SCALE GENOMIC DNA]</scope>
</reference>
<feature type="transmembrane region" description="Helical" evidence="2">
    <location>
        <begin position="151"/>
        <end position="171"/>
    </location>
</feature>
<dbReference type="Proteomes" id="UP001165065">
    <property type="component" value="Unassembled WGS sequence"/>
</dbReference>
<evidence type="ECO:0000256" key="1">
    <source>
        <dbReference type="SAM" id="Coils"/>
    </source>
</evidence>
<keyword evidence="4" id="KW-1185">Reference proteome</keyword>
<accession>A0A9W7FYR6</accession>
<comment type="caution">
    <text evidence="3">The sequence shown here is derived from an EMBL/GenBank/DDBJ whole genome shotgun (WGS) entry which is preliminary data.</text>
</comment>
<evidence type="ECO:0000313" key="4">
    <source>
        <dbReference type="Proteomes" id="UP001165065"/>
    </source>
</evidence>
<proteinExistence type="predicted"/>
<gene>
    <name evidence="3" type="ORF">TrCOL_g12052</name>
</gene>
<keyword evidence="2" id="KW-1133">Transmembrane helix</keyword>